<evidence type="ECO:0000256" key="1">
    <source>
        <dbReference type="SAM" id="MobiDB-lite"/>
    </source>
</evidence>
<feature type="region of interest" description="Disordered" evidence="1">
    <location>
        <begin position="263"/>
        <end position="283"/>
    </location>
</feature>
<feature type="region of interest" description="Disordered" evidence="1">
    <location>
        <begin position="207"/>
        <end position="236"/>
    </location>
</feature>
<dbReference type="KEGG" id="apln:108744172"/>
<evidence type="ECO:0000313" key="2">
    <source>
        <dbReference type="Proteomes" id="UP000192223"/>
    </source>
</evidence>
<dbReference type="GeneID" id="108744172"/>
<dbReference type="InParanoid" id="A0A7F5R9A7"/>
<dbReference type="Proteomes" id="UP000192223">
    <property type="component" value="Unplaced"/>
</dbReference>
<protein>
    <submittedName>
        <fullName evidence="3">Uncharacterized protein LOC108744172</fullName>
    </submittedName>
</protein>
<feature type="compositionally biased region" description="Low complexity" evidence="1">
    <location>
        <begin position="222"/>
        <end position="236"/>
    </location>
</feature>
<evidence type="ECO:0000313" key="3">
    <source>
        <dbReference type="RefSeq" id="XP_025832563.1"/>
    </source>
</evidence>
<accession>A0A7F5R9A7</accession>
<dbReference type="RefSeq" id="XP_025832563.1">
    <property type="nucleotide sequence ID" value="XM_025976778.1"/>
</dbReference>
<dbReference type="AlphaFoldDB" id="A0A7F5R9A7"/>
<dbReference type="OrthoDB" id="8067855at2759"/>
<name>A0A7F5R9A7_AGRPL</name>
<gene>
    <name evidence="3" type="primary">LOC108744172</name>
</gene>
<sequence length="300" mass="32459">MNCFGCYTSVVSASTNNLSKDGGSASDPWWLDDEDSPIPFDASEGGLWSGNFLPPPPRPVFLDEAATPDGLTTCDLCSWAWKNGGSSGGSFSVDTVIVFRIKNSGSADSEEGHPSLRLTFRTCMRPPISPPTDKEISIITPPTFPNPPVSSSHNSANGVWSWLSRRPCTEPSQLEPPLSSRRENHYTHMEEPYNSVTEGIYAEVDRDSATDRDSNSPAYQNSAYTDPDAPSAPSSAYYSDLSITPVPERAYEIVGLVTMPTWDASSSNNNNNCGETSATRRPTARLAVISENSTVPSDYV</sequence>
<keyword evidence="2" id="KW-1185">Reference proteome</keyword>
<reference evidence="3" key="1">
    <citation type="submission" date="2025-08" db="UniProtKB">
        <authorList>
            <consortium name="RefSeq"/>
        </authorList>
    </citation>
    <scope>IDENTIFICATION</scope>
    <source>
        <tissue evidence="3">Entire body</tissue>
    </source>
</reference>
<organism evidence="2 3">
    <name type="scientific">Agrilus planipennis</name>
    <name type="common">Emerald ash borer</name>
    <name type="synonym">Agrilus marcopoli</name>
    <dbReference type="NCBI Taxonomy" id="224129"/>
    <lineage>
        <taxon>Eukaryota</taxon>
        <taxon>Metazoa</taxon>
        <taxon>Ecdysozoa</taxon>
        <taxon>Arthropoda</taxon>
        <taxon>Hexapoda</taxon>
        <taxon>Insecta</taxon>
        <taxon>Pterygota</taxon>
        <taxon>Neoptera</taxon>
        <taxon>Endopterygota</taxon>
        <taxon>Coleoptera</taxon>
        <taxon>Polyphaga</taxon>
        <taxon>Elateriformia</taxon>
        <taxon>Buprestoidea</taxon>
        <taxon>Buprestidae</taxon>
        <taxon>Agrilinae</taxon>
        <taxon>Agrilus</taxon>
    </lineage>
</organism>
<proteinExistence type="predicted"/>
<feature type="compositionally biased region" description="Polar residues" evidence="1">
    <location>
        <begin position="263"/>
        <end position="280"/>
    </location>
</feature>